<name>A0A9P4UA54_9PLEO</name>
<dbReference type="AlphaFoldDB" id="A0A9P4UA54"/>
<evidence type="ECO:0000313" key="2">
    <source>
        <dbReference type="Proteomes" id="UP000799764"/>
    </source>
</evidence>
<proteinExistence type="predicted"/>
<organism evidence="1 2">
    <name type="scientific">Karstenula rhodostoma CBS 690.94</name>
    <dbReference type="NCBI Taxonomy" id="1392251"/>
    <lineage>
        <taxon>Eukaryota</taxon>
        <taxon>Fungi</taxon>
        <taxon>Dikarya</taxon>
        <taxon>Ascomycota</taxon>
        <taxon>Pezizomycotina</taxon>
        <taxon>Dothideomycetes</taxon>
        <taxon>Pleosporomycetidae</taxon>
        <taxon>Pleosporales</taxon>
        <taxon>Massarineae</taxon>
        <taxon>Didymosphaeriaceae</taxon>
        <taxon>Karstenula</taxon>
    </lineage>
</organism>
<dbReference type="Proteomes" id="UP000799764">
    <property type="component" value="Unassembled WGS sequence"/>
</dbReference>
<sequence>MHFISYTGKRATGVQQRREWLAVTIVPLLPSCCFPANSDWGQRATFSNLFTWYCSHLINTRGERRIDSLDWLSGTVLSCVQTPSTSTATFSTFEISLSPVLFLSLHY</sequence>
<comment type="caution">
    <text evidence="1">The sequence shown here is derived from an EMBL/GenBank/DDBJ whole genome shotgun (WGS) entry which is preliminary data.</text>
</comment>
<reference evidence="1" key="1">
    <citation type="journal article" date="2020" name="Stud. Mycol.">
        <title>101 Dothideomycetes genomes: a test case for predicting lifestyles and emergence of pathogens.</title>
        <authorList>
            <person name="Haridas S."/>
            <person name="Albert R."/>
            <person name="Binder M."/>
            <person name="Bloem J."/>
            <person name="Labutti K."/>
            <person name="Salamov A."/>
            <person name="Andreopoulos B."/>
            <person name="Baker S."/>
            <person name="Barry K."/>
            <person name="Bills G."/>
            <person name="Bluhm B."/>
            <person name="Cannon C."/>
            <person name="Castanera R."/>
            <person name="Culley D."/>
            <person name="Daum C."/>
            <person name="Ezra D."/>
            <person name="Gonzalez J."/>
            <person name="Henrissat B."/>
            <person name="Kuo A."/>
            <person name="Liang C."/>
            <person name="Lipzen A."/>
            <person name="Lutzoni F."/>
            <person name="Magnuson J."/>
            <person name="Mondo S."/>
            <person name="Nolan M."/>
            <person name="Ohm R."/>
            <person name="Pangilinan J."/>
            <person name="Park H.-J."/>
            <person name="Ramirez L."/>
            <person name="Alfaro M."/>
            <person name="Sun H."/>
            <person name="Tritt A."/>
            <person name="Yoshinaga Y."/>
            <person name="Zwiers L.-H."/>
            <person name="Turgeon B."/>
            <person name="Goodwin S."/>
            <person name="Spatafora J."/>
            <person name="Crous P."/>
            <person name="Grigoriev I."/>
        </authorList>
    </citation>
    <scope>NUCLEOTIDE SEQUENCE</scope>
    <source>
        <strain evidence="1">CBS 690.94</strain>
    </source>
</reference>
<dbReference type="EMBL" id="MU001503">
    <property type="protein sequence ID" value="KAF2442701.1"/>
    <property type="molecule type" value="Genomic_DNA"/>
</dbReference>
<gene>
    <name evidence="1" type="ORF">P171DRAFT_47948</name>
</gene>
<evidence type="ECO:0000313" key="1">
    <source>
        <dbReference type="EMBL" id="KAF2442701.1"/>
    </source>
</evidence>
<protein>
    <submittedName>
        <fullName evidence="1">Uncharacterized protein</fullName>
    </submittedName>
</protein>
<keyword evidence="2" id="KW-1185">Reference proteome</keyword>
<accession>A0A9P4UA54</accession>